<dbReference type="SUPFAM" id="SSF53623">
    <property type="entry name" value="MurD-like peptide ligases, catalytic domain"/>
    <property type="match status" value="1"/>
</dbReference>
<keyword evidence="3" id="KW-0067">ATP-binding</keyword>
<dbReference type="PANTHER" id="PTHR43024">
    <property type="entry name" value="UDP-N-ACETYLMURAMOYL-TRIPEPTIDE--D-ALANYL-D-ALANINE LIGASE"/>
    <property type="match status" value="1"/>
</dbReference>
<evidence type="ECO:0000259" key="5">
    <source>
        <dbReference type="Pfam" id="PF02875"/>
    </source>
</evidence>
<name>A0A5R9G610_9BACL</name>
<keyword evidence="4" id="KW-0472">Membrane</keyword>
<dbReference type="Gene3D" id="3.40.1190.10">
    <property type="entry name" value="Mur-like, catalytic domain"/>
    <property type="match status" value="1"/>
</dbReference>
<dbReference type="AlphaFoldDB" id="A0A5R9G610"/>
<accession>A0A5R9G610</accession>
<dbReference type="InterPro" id="IPR036615">
    <property type="entry name" value="Mur_ligase_C_dom_sf"/>
</dbReference>
<dbReference type="InterPro" id="IPR013221">
    <property type="entry name" value="Mur_ligase_cen"/>
</dbReference>
<dbReference type="GO" id="GO:0005524">
    <property type="term" value="F:ATP binding"/>
    <property type="evidence" value="ECO:0007669"/>
    <property type="project" value="UniProtKB-KW"/>
</dbReference>
<dbReference type="Gene3D" id="3.90.190.20">
    <property type="entry name" value="Mur ligase, C-terminal domain"/>
    <property type="match status" value="1"/>
</dbReference>
<feature type="transmembrane region" description="Helical" evidence="4">
    <location>
        <begin position="72"/>
        <end position="87"/>
    </location>
</feature>
<dbReference type="InterPro" id="IPR004101">
    <property type="entry name" value="Mur_ligase_C"/>
</dbReference>
<dbReference type="Pfam" id="PF02875">
    <property type="entry name" value="Mur_ligase_C"/>
    <property type="match status" value="1"/>
</dbReference>
<keyword evidence="4" id="KW-1133">Transmembrane helix</keyword>
<dbReference type="Proteomes" id="UP000309676">
    <property type="component" value="Unassembled WGS sequence"/>
</dbReference>
<keyword evidence="8" id="KW-1185">Reference proteome</keyword>
<gene>
    <name evidence="7" type="ORF">FE782_24215</name>
</gene>
<keyword evidence="2" id="KW-0547">Nucleotide-binding</keyword>
<protein>
    <submittedName>
        <fullName evidence="7">UDP-N-acetylmuramoyl-tripeptide--D-alanyl-D-alanine ligase</fullName>
    </submittedName>
</protein>
<keyword evidence="4" id="KW-0812">Transmembrane</keyword>
<dbReference type="InterPro" id="IPR036565">
    <property type="entry name" value="Mur-like_cat_sf"/>
</dbReference>
<dbReference type="SUPFAM" id="SSF53244">
    <property type="entry name" value="MurD-like peptide ligases, peptide-binding domain"/>
    <property type="match status" value="1"/>
</dbReference>
<evidence type="ECO:0000256" key="2">
    <source>
        <dbReference type="ARBA" id="ARBA00022741"/>
    </source>
</evidence>
<reference evidence="7 8" key="1">
    <citation type="submission" date="2019-05" db="EMBL/GenBank/DDBJ databases">
        <authorList>
            <person name="Narsing Rao M.P."/>
            <person name="Li W.J."/>
        </authorList>
    </citation>
    <scope>NUCLEOTIDE SEQUENCE [LARGE SCALE GENOMIC DNA]</scope>
    <source>
        <strain evidence="7 8">SYSU_K30003</strain>
    </source>
</reference>
<evidence type="ECO:0000256" key="1">
    <source>
        <dbReference type="ARBA" id="ARBA00022598"/>
    </source>
</evidence>
<dbReference type="GO" id="GO:0016881">
    <property type="term" value="F:acid-amino acid ligase activity"/>
    <property type="evidence" value="ECO:0007669"/>
    <property type="project" value="InterPro"/>
</dbReference>
<dbReference type="RefSeq" id="WP_138196929.1">
    <property type="nucleotide sequence ID" value="NZ_VCIW01000019.1"/>
</dbReference>
<dbReference type="InterPro" id="IPR051046">
    <property type="entry name" value="MurCDEF_CellWall_CoF430Synth"/>
</dbReference>
<evidence type="ECO:0000256" key="3">
    <source>
        <dbReference type="ARBA" id="ARBA00022840"/>
    </source>
</evidence>
<organism evidence="7 8">
    <name type="scientific">Paenibacillus antri</name>
    <dbReference type="NCBI Taxonomy" id="2582848"/>
    <lineage>
        <taxon>Bacteria</taxon>
        <taxon>Bacillati</taxon>
        <taxon>Bacillota</taxon>
        <taxon>Bacilli</taxon>
        <taxon>Bacillales</taxon>
        <taxon>Paenibacillaceae</taxon>
        <taxon>Paenibacillus</taxon>
    </lineage>
</organism>
<evidence type="ECO:0000313" key="7">
    <source>
        <dbReference type="EMBL" id="TLS49776.1"/>
    </source>
</evidence>
<feature type="domain" description="Mur ligase central" evidence="6">
    <location>
        <begin position="181"/>
        <end position="371"/>
    </location>
</feature>
<keyword evidence="1 7" id="KW-0436">Ligase</keyword>
<proteinExistence type="predicted"/>
<comment type="caution">
    <text evidence="7">The sequence shown here is derived from an EMBL/GenBank/DDBJ whole genome shotgun (WGS) entry which is preliminary data.</text>
</comment>
<dbReference type="EMBL" id="VCIW01000019">
    <property type="protein sequence ID" value="TLS49776.1"/>
    <property type="molecule type" value="Genomic_DNA"/>
</dbReference>
<evidence type="ECO:0000313" key="8">
    <source>
        <dbReference type="Proteomes" id="UP000309676"/>
    </source>
</evidence>
<feature type="transmembrane region" description="Helical" evidence="4">
    <location>
        <begin position="107"/>
        <end position="125"/>
    </location>
</feature>
<dbReference type="OrthoDB" id="9801978at2"/>
<sequence>MTLVAVLQIVSIAVWAIYAGRKLIKSMHMLQLNSYRNLRLWNWYMGNFKRTIRVMDVLPIVPLILFAMDKPLWGHIAWIAAFLLLTLTVPKEIEKKKLVYTARVKRLLTTTAILLVVLVGALLPWTPFAALAMYAVTLLPAVFILLANTVNKPIEHQINNYYINDARKKIERHASTQVIGITGSFGKTSVKHFLSTVLSQSYHVLMTPESYNTPMGVTKTIRTYLQPTHEIFISEMGAKQKGDIKEICDIVHPKYGIITAIGEQHLETFKSLENVKATKFELAEALPADGVAFLNLDDENVADQLRKSNLRCKVVTYGSRNPDTDYYAENVRYSRNGCAFAVRVRNGAVQEFETALLGEHNIQNLLACIAVGDTLGIPLPKLAMYIRKVKPVKHRLELKKNGNLTILDDSFNSNPVGSKAALAVLAQMPEKKILVTPGMIELGAKEYEYNYAFAEAAAKVCDYIILVGPKQTKPMQDALQAAGYANFRVAKHLQEGLQFLQGFANEHTVVLLENDLPDNYNE</sequence>
<dbReference type="PANTHER" id="PTHR43024:SF1">
    <property type="entry name" value="UDP-N-ACETYLMURAMOYL-TRIPEPTIDE--D-ALANYL-D-ALANINE LIGASE"/>
    <property type="match status" value="1"/>
</dbReference>
<feature type="domain" description="Mur ligase C-terminal" evidence="5">
    <location>
        <begin position="394"/>
        <end position="512"/>
    </location>
</feature>
<evidence type="ECO:0000256" key="4">
    <source>
        <dbReference type="SAM" id="Phobius"/>
    </source>
</evidence>
<evidence type="ECO:0000259" key="6">
    <source>
        <dbReference type="Pfam" id="PF08245"/>
    </source>
</evidence>
<dbReference type="Pfam" id="PF08245">
    <property type="entry name" value="Mur_ligase_M"/>
    <property type="match status" value="1"/>
</dbReference>